<gene>
    <name evidence="5" type="ORF">BKE38_07100</name>
</gene>
<feature type="binding site" evidence="3">
    <location>
        <position position="110"/>
    </location>
    <ligand>
        <name>Mn(2+)</name>
        <dbReference type="ChEBI" id="CHEBI:29035"/>
        <label>2</label>
    </ligand>
</feature>
<dbReference type="InterPro" id="IPR002933">
    <property type="entry name" value="Peptidase_M20"/>
</dbReference>
<proteinExistence type="inferred from homology"/>
<dbReference type="GO" id="GO:0016787">
    <property type="term" value="F:hydrolase activity"/>
    <property type="evidence" value="ECO:0007669"/>
    <property type="project" value="UniProtKB-KW"/>
</dbReference>
<dbReference type="Gene3D" id="3.30.70.360">
    <property type="match status" value="1"/>
</dbReference>
<organism evidence="5 6">
    <name type="scientific">Teichococcus deserti</name>
    <dbReference type="NCBI Taxonomy" id="1817963"/>
    <lineage>
        <taxon>Bacteria</taxon>
        <taxon>Pseudomonadati</taxon>
        <taxon>Pseudomonadota</taxon>
        <taxon>Alphaproteobacteria</taxon>
        <taxon>Acetobacterales</taxon>
        <taxon>Roseomonadaceae</taxon>
        <taxon>Roseomonas</taxon>
    </lineage>
</organism>
<dbReference type="Gene3D" id="3.40.630.10">
    <property type="entry name" value="Zn peptidases"/>
    <property type="match status" value="1"/>
</dbReference>
<evidence type="ECO:0000313" key="6">
    <source>
        <dbReference type="Proteomes" id="UP000188879"/>
    </source>
</evidence>
<keyword evidence="3" id="KW-0464">Manganese</keyword>
<accession>A0A1V2H559</accession>
<feature type="binding site" evidence="3">
    <location>
        <position position="170"/>
    </location>
    <ligand>
        <name>Mn(2+)</name>
        <dbReference type="ChEBI" id="CHEBI:29035"/>
        <label>2</label>
    </ligand>
</feature>
<dbReference type="AlphaFoldDB" id="A0A1V2H559"/>
<comment type="cofactor">
    <cofactor evidence="3">
        <name>Mn(2+)</name>
        <dbReference type="ChEBI" id="CHEBI:29035"/>
    </cofactor>
    <text evidence="3">The Mn(2+) ion enhances activity.</text>
</comment>
<dbReference type="InterPro" id="IPR017439">
    <property type="entry name" value="Amidohydrolase"/>
</dbReference>
<keyword evidence="6" id="KW-1185">Reference proteome</keyword>
<dbReference type="GO" id="GO:0046872">
    <property type="term" value="F:metal ion binding"/>
    <property type="evidence" value="ECO:0007669"/>
    <property type="project" value="UniProtKB-KW"/>
</dbReference>
<dbReference type="SUPFAM" id="SSF55031">
    <property type="entry name" value="Bacterial exopeptidase dimerisation domain"/>
    <property type="match status" value="1"/>
</dbReference>
<name>A0A1V2H559_9PROT</name>
<dbReference type="EMBL" id="MLCO01000054">
    <property type="protein sequence ID" value="ONG56085.1"/>
    <property type="molecule type" value="Genomic_DNA"/>
</dbReference>
<feature type="domain" description="Peptidase M20 dimerisation" evidence="4">
    <location>
        <begin position="193"/>
        <end position="286"/>
    </location>
</feature>
<dbReference type="PANTHER" id="PTHR11014:SF63">
    <property type="entry name" value="METALLOPEPTIDASE, PUTATIVE (AFU_ORTHOLOGUE AFUA_6G09600)-RELATED"/>
    <property type="match status" value="1"/>
</dbReference>
<dbReference type="Pfam" id="PF07687">
    <property type="entry name" value="M20_dimer"/>
    <property type="match status" value="1"/>
</dbReference>
<evidence type="ECO:0000256" key="1">
    <source>
        <dbReference type="ARBA" id="ARBA00006153"/>
    </source>
</evidence>
<feature type="binding site" evidence="3">
    <location>
        <position position="366"/>
    </location>
    <ligand>
        <name>Mn(2+)</name>
        <dbReference type="ChEBI" id="CHEBI:29035"/>
        <label>2</label>
    </ligand>
</feature>
<dbReference type="NCBIfam" id="TIGR01891">
    <property type="entry name" value="amidohydrolases"/>
    <property type="match status" value="1"/>
</dbReference>
<dbReference type="RefSeq" id="WP_076956673.1">
    <property type="nucleotide sequence ID" value="NZ_MLCO01000054.1"/>
</dbReference>
<feature type="binding site" evidence="3">
    <location>
        <position position="146"/>
    </location>
    <ligand>
        <name>Mn(2+)</name>
        <dbReference type="ChEBI" id="CHEBI:29035"/>
        <label>2</label>
    </ligand>
</feature>
<evidence type="ECO:0000256" key="2">
    <source>
        <dbReference type="ARBA" id="ARBA00022801"/>
    </source>
</evidence>
<dbReference type="OrthoDB" id="9777385at2"/>
<sequence length="398" mass="41866">MTPLPNDLRAAIDAATLAIEPRLIALRRDIHAHPELAFEEVRTAGVVAAELARLGIEHRSGIGRTGVVATIRGARPGPVLAIRADMDALPIQEETGLPFASTIPGKMHACGHDLHTTTLLGVGAVLQGLAGQLAGTVRLIFQPAEEAIGGAREMIAEGVMEGVDMALGLHNRPEIPVGRFGIVHGPATAATDSFDIVLHGKSGHGARPYAAVDPIVAAAQLITQLQTIVSREVRALDSCVVTIGAIHAGEARNVIPERCELNGTVRTRQPDARDAAEAGIRRICEGIAAGLRVRCALSYRRGMPAVINDEAMLQHTLAAIRAQLGDVADEYEPSLGGEDFALMAAMVPAFRLLVGSSQPGRADKVHNAHYQPDERCIGYGVRALARTAADLLTPGATT</sequence>
<dbReference type="Proteomes" id="UP000188879">
    <property type="component" value="Unassembled WGS sequence"/>
</dbReference>
<evidence type="ECO:0000313" key="5">
    <source>
        <dbReference type="EMBL" id="ONG56085.1"/>
    </source>
</evidence>
<evidence type="ECO:0000259" key="4">
    <source>
        <dbReference type="Pfam" id="PF07687"/>
    </source>
</evidence>
<keyword evidence="2 5" id="KW-0378">Hydrolase</keyword>
<reference evidence="5 6" key="1">
    <citation type="submission" date="2016-10" db="EMBL/GenBank/DDBJ databases">
        <title>Draft Genome sequence of Roseomonas sp. strain M3.</title>
        <authorList>
            <person name="Subhash Y."/>
            <person name="Lee S."/>
        </authorList>
    </citation>
    <scope>NUCLEOTIDE SEQUENCE [LARGE SCALE GENOMIC DNA]</scope>
    <source>
        <strain evidence="5 6">M3</strain>
    </source>
</reference>
<comment type="similarity">
    <text evidence="1">Belongs to the peptidase M20 family.</text>
</comment>
<dbReference type="InterPro" id="IPR011650">
    <property type="entry name" value="Peptidase_M20_dimer"/>
</dbReference>
<dbReference type="PANTHER" id="PTHR11014">
    <property type="entry name" value="PEPTIDASE M20 FAMILY MEMBER"/>
    <property type="match status" value="1"/>
</dbReference>
<dbReference type="InterPro" id="IPR036264">
    <property type="entry name" value="Bact_exopeptidase_dim_dom"/>
</dbReference>
<dbReference type="Pfam" id="PF01546">
    <property type="entry name" value="Peptidase_M20"/>
    <property type="match status" value="1"/>
</dbReference>
<dbReference type="PIRSF" id="PIRSF005962">
    <property type="entry name" value="Pept_M20D_amidohydro"/>
    <property type="match status" value="1"/>
</dbReference>
<dbReference type="SUPFAM" id="SSF53187">
    <property type="entry name" value="Zn-dependent exopeptidases"/>
    <property type="match status" value="1"/>
</dbReference>
<dbReference type="CDD" id="cd03886">
    <property type="entry name" value="M20_Acy1"/>
    <property type="match status" value="1"/>
</dbReference>
<comment type="caution">
    <text evidence="5">The sequence shown here is derived from an EMBL/GenBank/DDBJ whole genome shotgun (WGS) entry which is preliminary data.</text>
</comment>
<protein>
    <submittedName>
        <fullName evidence="5">N-acyl-L-amino acid amidohydrolase</fullName>
    </submittedName>
</protein>
<keyword evidence="3" id="KW-0479">Metal-binding</keyword>
<dbReference type="FunFam" id="3.30.70.360:FF:000014">
    <property type="entry name" value="N-acyl-L-amino acid amidohydrolase"/>
    <property type="match status" value="1"/>
</dbReference>
<evidence type="ECO:0000256" key="3">
    <source>
        <dbReference type="PIRSR" id="PIRSR005962-1"/>
    </source>
</evidence>
<feature type="binding site" evidence="3">
    <location>
        <position position="112"/>
    </location>
    <ligand>
        <name>Mn(2+)</name>
        <dbReference type="ChEBI" id="CHEBI:29035"/>
        <label>2</label>
    </ligand>
</feature>